<accession>A0AAD7GJL6</accession>
<evidence type="ECO:0000313" key="2">
    <source>
        <dbReference type="Proteomes" id="UP001221757"/>
    </source>
</evidence>
<dbReference type="SUPFAM" id="SSF52047">
    <property type="entry name" value="RNI-like"/>
    <property type="match status" value="1"/>
</dbReference>
<dbReference type="AlphaFoldDB" id="A0AAD7GJL6"/>
<gene>
    <name evidence="1" type="ORF">B0H17DRAFT_1201363</name>
</gene>
<name>A0AAD7GJL6_MYCRO</name>
<dbReference type="EMBL" id="JARKIE010000061">
    <property type="protein sequence ID" value="KAJ7691017.1"/>
    <property type="molecule type" value="Genomic_DNA"/>
</dbReference>
<reference evidence="1" key="1">
    <citation type="submission" date="2023-03" db="EMBL/GenBank/DDBJ databases">
        <title>Massive genome expansion in bonnet fungi (Mycena s.s.) driven by repeated elements and novel gene families across ecological guilds.</title>
        <authorList>
            <consortium name="Lawrence Berkeley National Laboratory"/>
            <person name="Harder C.B."/>
            <person name="Miyauchi S."/>
            <person name="Viragh M."/>
            <person name="Kuo A."/>
            <person name="Thoen E."/>
            <person name="Andreopoulos B."/>
            <person name="Lu D."/>
            <person name="Skrede I."/>
            <person name="Drula E."/>
            <person name="Henrissat B."/>
            <person name="Morin E."/>
            <person name="Kohler A."/>
            <person name="Barry K."/>
            <person name="LaButti K."/>
            <person name="Morin E."/>
            <person name="Salamov A."/>
            <person name="Lipzen A."/>
            <person name="Mereny Z."/>
            <person name="Hegedus B."/>
            <person name="Baldrian P."/>
            <person name="Stursova M."/>
            <person name="Weitz H."/>
            <person name="Taylor A."/>
            <person name="Grigoriev I.V."/>
            <person name="Nagy L.G."/>
            <person name="Martin F."/>
            <person name="Kauserud H."/>
        </authorList>
    </citation>
    <scope>NUCLEOTIDE SEQUENCE</scope>
    <source>
        <strain evidence="1">CBHHK067</strain>
    </source>
</reference>
<organism evidence="1 2">
    <name type="scientific">Mycena rosella</name>
    <name type="common">Pink bonnet</name>
    <name type="synonym">Agaricus rosellus</name>
    <dbReference type="NCBI Taxonomy" id="1033263"/>
    <lineage>
        <taxon>Eukaryota</taxon>
        <taxon>Fungi</taxon>
        <taxon>Dikarya</taxon>
        <taxon>Basidiomycota</taxon>
        <taxon>Agaricomycotina</taxon>
        <taxon>Agaricomycetes</taxon>
        <taxon>Agaricomycetidae</taxon>
        <taxon>Agaricales</taxon>
        <taxon>Marasmiineae</taxon>
        <taxon>Mycenaceae</taxon>
        <taxon>Mycena</taxon>
    </lineage>
</organism>
<comment type="caution">
    <text evidence="1">The sequence shown here is derived from an EMBL/GenBank/DDBJ whole genome shotgun (WGS) entry which is preliminary data.</text>
</comment>
<keyword evidence="2" id="KW-1185">Reference proteome</keyword>
<proteinExistence type="predicted"/>
<protein>
    <submittedName>
        <fullName evidence="1">Uncharacterized protein</fullName>
    </submittedName>
</protein>
<sequence>MLLTRVPSRWLEVCHGSSRLWDHVHIADDADYGHQTPRLGPILTRSGVLPLSVEIGMRALLFDLLWSHRDRLADLNLDTITFKLNLPQRIFRSKAPLPILSSPTINVMEKTPARRRRRPWISATSFSPSTFPFVSVAVIAAYDVGVTHILLSLRESHDIVTQCTMLEDYELGEFRKSDDIQPALQVYELKYLQWLEIDFEKVLDPGMFLTAFSYPNLHHLELSASHWTAEILQDLYRRSNFKFEHLVLDLTGLQSSDLVQIICHFSTLQTLSFYIGIEHLNPALIPDMAESLSAHAGDPDSAFPALRRANLRLSGPRFSNEIETRLAAACATGLVRDSHAQHRKA</sequence>
<dbReference type="Proteomes" id="UP001221757">
    <property type="component" value="Unassembled WGS sequence"/>
</dbReference>
<evidence type="ECO:0000313" key="1">
    <source>
        <dbReference type="EMBL" id="KAJ7691017.1"/>
    </source>
</evidence>